<dbReference type="Gene3D" id="3.40.50.1820">
    <property type="entry name" value="alpha/beta hydrolase"/>
    <property type="match status" value="1"/>
</dbReference>
<accession>X1DC75</accession>
<dbReference type="Pfam" id="PF07859">
    <property type="entry name" value="Abhydrolase_3"/>
    <property type="match status" value="1"/>
</dbReference>
<organism evidence="4">
    <name type="scientific">marine sediment metagenome</name>
    <dbReference type="NCBI Taxonomy" id="412755"/>
    <lineage>
        <taxon>unclassified sequences</taxon>
        <taxon>metagenomes</taxon>
        <taxon>ecological metagenomes</taxon>
    </lineage>
</organism>
<sequence>AEGRKAMEQMATLEKFPEDITFDEIDVNGIPSLWVSTPEVLKEQVVLYLHGGGYVQGSINTHKGLTYRISRASKSRILLIDYRLAPENPYPAALEDSVAAYKWLIDNEGIDPKKIVISGDSAGGGLTAATLLKLRDLGITLPAGGVLLSPWNDLDITGDSVRTKRRIDPILDASGLFFMANLYIGDEDPKNPYISPLYADLKGMPPLLIQVGSSEIILDDSTRFSEKAKAAGVDVTLDVWDDMIHVFQILALWAPEGAQAIERIGVFIQKLMKEQI</sequence>
<dbReference type="InterPro" id="IPR013094">
    <property type="entry name" value="AB_hydrolase_3"/>
</dbReference>
<name>X1DC75_9ZZZZ</name>
<evidence type="ECO:0000256" key="1">
    <source>
        <dbReference type="ARBA" id="ARBA00010515"/>
    </source>
</evidence>
<reference evidence="4" key="1">
    <citation type="journal article" date="2014" name="Front. Microbiol.">
        <title>High frequency of phylogenetically diverse reductive dehalogenase-homologous genes in deep subseafloor sedimentary metagenomes.</title>
        <authorList>
            <person name="Kawai M."/>
            <person name="Futagami T."/>
            <person name="Toyoda A."/>
            <person name="Takaki Y."/>
            <person name="Nishi S."/>
            <person name="Hori S."/>
            <person name="Arai W."/>
            <person name="Tsubouchi T."/>
            <person name="Morono Y."/>
            <person name="Uchiyama I."/>
            <person name="Ito T."/>
            <person name="Fujiyama A."/>
            <person name="Inagaki F."/>
            <person name="Takami H."/>
        </authorList>
    </citation>
    <scope>NUCLEOTIDE SEQUENCE</scope>
    <source>
        <strain evidence="4">Expedition CK06-06</strain>
    </source>
</reference>
<dbReference type="PROSITE" id="PS01174">
    <property type="entry name" value="LIPASE_GDXG_SER"/>
    <property type="match status" value="1"/>
</dbReference>
<dbReference type="PANTHER" id="PTHR48081">
    <property type="entry name" value="AB HYDROLASE SUPERFAMILY PROTEIN C4A8.06C"/>
    <property type="match status" value="1"/>
</dbReference>
<dbReference type="InterPro" id="IPR002168">
    <property type="entry name" value="Lipase_GDXG_HIS_AS"/>
</dbReference>
<evidence type="ECO:0000313" key="4">
    <source>
        <dbReference type="EMBL" id="GAG94011.1"/>
    </source>
</evidence>
<proteinExistence type="inferred from homology"/>
<comment type="similarity">
    <text evidence="1">Belongs to the 'GDXG' lipolytic enzyme family.</text>
</comment>
<dbReference type="GO" id="GO:0004806">
    <property type="term" value="F:triacylglycerol lipase activity"/>
    <property type="evidence" value="ECO:0007669"/>
    <property type="project" value="TreeGrafter"/>
</dbReference>
<dbReference type="InterPro" id="IPR033140">
    <property type="entry name" value="Lipase_GDXG_put_SER_AS"/>
</dbReference>
<feature type="domain" description="Alpha/beta hydrolase fold-3" evidence="3">
    <location>
        <begin position="46"/>
        <end position="248"/>
    </location>
</feature>
<dbReference type="InterPro" id="IPR029058">
    <property type="entry name" value="AB_hydrolase_fold"/>
</dbReference>
<dbReference type="InterPro" id="IPR050300">
    <property type="entry name" value="GDXG_lipolytic_enzyme"/>
</dbReference>
<protein>
    <recommendedName>
        <fullName evidence="3">Alpha/beta hydrolase fold-3 domain-containing protein</fullName>
    </recommendedName>
</protein>
<dbReference type="AlphaFoldDB" id="X1DC75"/>
<dbReference type="EMBL" id="BART01022245">
    <property type="protein sequence ID" value="GAG94011.1"/>
    <property type="molecule type" value="Genomic_DNA"/>
</dbReference>
<dbReference type="PANTHER" id="PTHR48081:SF30">
    <property type="entry name" value="ACETYL-HYDROLASE LIPR-RELATED"/>
    <property type="match status" value="1"/>
</dbReference>
<feature type="non-terminal residue" evidence="4">
    <location>
        <position position="1"/>
    </location>
</feature>
<comment type="caution">
    <text evidence="4">The sequence shown here is derived from an EMBL/GenBank/DDBJ whole genome shotgun (WGS) entry which is preliminary data.</text>
</comment>
<evidence type="ECO:0000256" key="2">
    <source>
        <dbReference type="ARBA" id="ARBA00022801"/>
    </source>
</evidence>
<dbReference type="SUPFAM" id="SSF53474">
    <property type="entry name" value="alpha/beta-Hydrolases"/>
    <property type="match status" value="1"/>
</dbReference>
<keyword evidence="2" id="KW-0378">Hydrolase</keyword>
<evidence type="ECO:0000259" key="3">
    <source>
        <dbReference type="Pfam" id="PF07859"/>
    </source>
</evidence>
<gene>
    <name evidence="4" type="ORF">S01H4_40778</name>
</gene>
<dbReference type="PROSITE" id="PS01173">
    <property type="entry name" value="LIPASE_GDXG_HIS"/>
    <property type="match status" value="1"/>
</dbReference>